<proteinExistence type="inferred from homology"/>
<dbReference type="SMART" id="SM00018">
    <property type="entry name" value="PD"/>
    <property type="match status" value="3"/>
</dbReference>
<keyword evidence="11" id="KW-0732">Signal</keyword>
<keyword evidence="6" id="KW-0119">Carbohydrate metabolism</keyword>
<evidence type="ECO:0000256" key="8">
    <source>
        <dbReference type="ARBA" id="ARBA00023326"/>
    </source>
</evidence>
<dbReference type="SUPFAM" id="SSF48208">
    <property type="entry name" value="Six-hairpin glycosidases"/>
    <property type="match status" value="1"/>
</dbReference>
<feature type="compositionally biased region" description="Low complexity" evidence="10">
    <location>
        <begin position="541"/>
        <end position="571"/>
    </location>
</feature>
<dbReference type="Pfam" id="PF00723">
    <property type="entry name" value="Glyco_hydro_15"/>
    <property type="match status" value="1"/>
</dbReference>
<dbReference type="Gene3D" id="1.50.10.10">
    <property type="match status" value="1"/>
</dbReference>
<evidence type="ECO:0000313" key="13">
    <source>
        <dbReference type="EMBL" id="ORX59825.1"/>
    </source>
</evidence>
<feature type="disulfide bond" evidence="9">
    <location>
        <begin position="49"/>
        <end position="66"/>
    </location>
</feature>
<dbReference type="EC" id="3.2.1.3" evidence="3"/>
<evidence type="ECO:0000256" key="2">
    <source>
        <dbReference type="ARBA" id="ARBA00006188"/>
    </source>
</evidence>
<dbReference type="GO" id="GO:0004339">
    <property type="term" value="F:glucan 1,4-alpha-glucosidase activity"/>
    <property type="evidence" value="ECO:0007669"/>
    <property type="project" value="UniProtKB-EC"/>
</dbReference>
<dbReference type="Pfam" id="PF00088">
    <property type="entry name" value="Trefoil"/>
    <property type="match status" value="3"/>
</dbReference>
<dbReference type="InterPro" id="IPR012341">
    <property type="entry name" value="6hp_glycosidase-like_sf"/>
</dbReference>
<evidence type="ECO:0000256" key="9">
    <source>
        <dbReference type="PROSITE-ProRule" id="PRU00779"/>
    </source>
</evidence>
<dbReference type="GO" id="GO:0000272">
    <property type="term" value="P:polysaccharide catabolic process"/>
    <property type="evidence" value="ECO:0007669"/>
    <property type="project" value="UniProtKB-KW"/>
</dbReference>
<evidence type="ECO:0000256" key="1">
    <source>
        <dbReference type="ARBA" id="ARBA00001863"/>
    </source>
</evidence>
<dbReference type="PROSITE" id="PS51448">
    <property type="entry name" value="P_TREFOIL_2"/>
    <property type="match status" value="3"/>
</dbReference>
<accession>A0A1X2GRX5</accession>
<dbReference type="PANTHER" id="PTHR31616">
    <property type="entry name" value="TREHALASE"/>
    <property type="match status" value="1"/>
</dbReference>
<feature type="disulfide bond" evidence="9">
    <location>
        <begin position="644"/>
        <end position="661"/>
    </location>
</feature>
<evidence type="ECO:0000256" key="6">
    <source>
        <dbReference type="ARBA" id="ARBA00023277"/>
    </source>
</evidence>
<dbReference type="InterPro" id="IPR011613">
    <property type="entry name" value="GH15-like"/>
</dbReference>
<reference evidence="13 14" key="1">
    <citation type="submission" date="2016-07" db="EMBL/GenBank/DDBJ databases">
        <title>Pervasive Adenine N6-methylation of Active Genes in Fungi.</title>
        <authorList>
            <consortium name="DOE Joint Genome Institute"/>
            <person name="Mondo S.J."/>
            <person name="Dannebaum R.O."/>
            <person name="Kuo R.C."/>
            <person name="Labutti K."/>
            <person name="Haridas S."/>
            <person name="Kuo A."/>
            <person name="Salamov A."/>
            <person name="Ahrendt S.R."/>
            <person name="Lipzen A."/>
            <person name="Sullivan W."/>
            <person name="Andreopoulos W.B."/>
            <person name="Clum A."/>
            <person name="Lindquist E."/>
            <person name="Daum C."/>
            <person name="Ramamoorthy G.K."/>
            <person name="Gryganskyi A."/>
            <person name="Culley D."/>
            <person name="Magnuson J.K."/>
            <person name="James T.Y."/>
            <person name="O'Malley M.A."/>
            <person name="Stajich J.E."/>
            <person name="Spatafora J.W."/>
            <person name="Visel A."/>
            <person name="Grigoriev I.V."/>
        </authorList>
    </citation>
    <scope>NUCLEOTIDE SEQUENCE [LARGE SCALE GENOMIC DNA]</scope>
    <source>
        <strain evidence="13 14">NRRL 3301</strain>
    </source>
</reference>
<dbReference type="InterPro" id="IPR017957">
    <property type="entry name" value="P_trefoil_CS"/>
</dbReference>
<feature type="chain" id="PRO_5013321525" description="glucan 1,4-alpha-glucosidase" evidence="11">
    <location>
        <begin position="20"/>
        <end position="667"/>
    </location>
</feature>
<organism evidence="13 14">
    <name type="scientific">Hesseltinella vesiculosa</name>
    <dbReference type="NCBI Taxonomy" id="101127"/>
    <lineage>
        <taxon>Eukaryota</taxon>
        <taxon>Fungi</taxon>
        <taxon>Fungi incertae sedis</taxon>
        <taxon>Mucoromycota</taxon>
        <taxon>Mucoromycotina</taxon>
        <taxon>Mucoromycetes</taxon>
        <taxon>Mucorales</taxon>
        <taxon>Cunninghamellaceae</taxon>
        <taxon>Hesseltinella</taxon>
    </lineage>
</organism>
<keyword evidence="14" id="KW-1185">Reference proteome</keyword>
<dbReference type="PRINTS" id="PR00736">
    <property type="entry name" value="GLHYDRLASE15"/>
</dbReference>
<keyword evidence="8" id="KW-0624">Polysaccharide degradation</keyword>
<dbReference type="PANTHER" id="PTHR31616:SF9">
    <property type="entry name" value="GLUCOAMYLASE, INTRACELLULAR SPORULATION-SPECIFIC"/>
    <property type="match status" value="1"/>
</dbReference>
<evidence type="ECO:0000313" key="14">
    <source>
        <dbReference type="Proteomes" id="UP000242146"/>
    </source>
</evidence>
<keyword evidence="4" id="KW-0378">Hydrolase</keyword>
<sequence>MHVLSLAVASAMVLGLAQASPLVSRATCPTIDDALRMDCGTVASTQSSCLAAGCCYAPTSDGSPWCYQTTPVNSARPTPPSQSTVSSWVSSQYTYSVSALLNNLTPSGTQTGCVVAAQSKTNPNYWFHWARDSALTMDVVGRLYSQAVANKDAAGQAKYSKLMFDWIAFEQTWQSETNLVVSMTGNPDDNVGDAKANVDGTAFTGPWGRPQNDGPGLRIRTLVRFAGDYATATSNTTFAKSLSPMIAKNLNYIIRNYNNACTSGTPCIDLWEERSDKHWYTQISQRRGLVEGAYYMNTWGGNPTLASSATSTVSALEPMIESHWNATVGYIKEMQNTGDRNSPDAAIMLGAIQSVDSDLYMSPATDKVLATVFRYALGFKGKFKVNQDRQANAPAVGRYLEDVYNGADGNGAGPWLLATAGMAEFYYQAAIQFWQQGGAVVTSINKPIFDYFGTSATVGSTITGADLTKLVNNMAGEGDAYLDTLSHFMGSTQDMTEQFNPVTGARQGAPHLTWSYAAMITAKWKRDSCYAVLSNTPTPPTTTTSASTTTSSAGGSTTSTSSTTTSATPTATPSVCAVADSSRADCGYVGITQSICASRNCCWAPSSTSGTPWCFFSNPTSTTCAVADASRTDCGYVGITQSICASRNCCWSPTTDGTPWCFHALNL</sequence>
<comment type="catalytic activity">
    <reaction evidence="1">
        <text>Hydrolysis of terminal (1-&gt;4)-linked alpha-D-glucose residues successively from non-reducing ends of the chains with release of beta-D-glucose.</text>
        <dbReference type="EC" id="3.2.1.3"/>
    </reaction>
</comment>
<dbReference type="AlphaFoldDB" id="A0A1X2GRX5"/>
<dbReference type="PROSITE" id="PS00025">
    <property type="entry name" value="P_TREFOIL_1"/>
    <property type="match status" value="3"/>
</dbReference>
<feature type="disulfide bond" evidence="9">
    <location>
        <begin position="39"/>
        <end position="54"/>
    </location>
</feature>
<dbReference type="InterPro" id="IPR008928">
    <property type="entry name" value="6-hairpin_glycosidase_sf"/>
</dbReference>
<evidence type="ECO:0000259" key="12">
    <source>
        <dbReference type="PROSITE" id="PS51448"/>
    </source>
</evidence>
<comment type="caution">
    <text evidence="9">Lacks conserved residue(s) required for the propagation of feature annotation.</text>
</comment>
<feature type="domain" description="P-type" evidence="12">
    <location>
        <begin position="26"/>
        <end position="70"/>
    </location>
</feature>
<name>A0A1X2GRX5_9FUNG</name>
<dbReference type="Proteomes" id="UP000242146">
    <property type="component" value="Unassembled WGS sequence"/>
</dbReference>
<comment type="similarity">
    <text evidence="2">Belongs to the glycosyl hydrolase 15 family.</text>
</comment>
<evidence type="ECO:0000256" key="7">
    <source>
        <dbReference type="ARBA" id="ARBA00023295"/>
    </source>
</evidence>
<dbReference type="Gene3D" id="4.10.110.10">
    <property type="entry name" value="Spasmolytic Protein, domain 1"/>
    <property type="match status" value="3"/>
</dbReference>
<feature type="disulfide bond" evidence="9">
    <location>
        <begin position="576"/>
        <end position="602"/>
    </location>
</feature>
<feature type="domain" description="P-type" evidence="12">
    <location>
        <begin position="574"/>
        <end position="618"/>
    </location>
</feature>
<dbReference type="InterPro" id="IPR000519">
    <property type="entry name" value="P_trefoil_dom"/>
</dbReference>
<comment type="caution">
    <text evidence="13">The sequence shown here is derived from an EMBL/GenBank/DDBJ whole genome shotgun (WGS) entry which is preliminary data.</text>
</comment>
<gene>
    <name evidence="13" type="ORF">DM01DRAFT_1333274</name>
</gene>
<evidence type="ECO:0000256" key="5">
    <source>
        <dbReference type="ARBA" id="ARBA00023157"/>
    </source>
</evidence>
<keyword evidence="5 9" id="KW-1015">Disulfide bond</keyword>
<feature type="domain" description="P-type" evidence="12">
    <location>
        <begin position="622"/>
        <end position="665"/>
    </location>
</feature>
<feature type="disulfide bond" evidence="9">
    <location>
        <begin position="586"/>
        <end position="601"/>
    </location>
</feature>
<dbReference type="CDD" id="cd00111">
    <property type="entry name" value="Trefoil"/>
    <property type="match status" value="3"/>
</dbReference>
<dbReference type="OrthoDB" id="6123450at2759"/>
<dbReference type="GO" id="GO:0000324">
    <property type="term" value="C:fungal-type vacuole"/>
    <property type="evidence" value="ECO:0007669"/>
    <property type="project" value="TreeGrafter"/>
</dbReference>
<dbReference type="EMBL" id="MCGT01000005">
    <property type="protein sequence ID" value="ORX59825.1"/>
    <property type="molecule type" value="Genomic_DNA"/>
</dbReference>
<feature type="region of interest" description="Disordered" evidence="10">
    <location>
        <begin position="536"/>
        <end position="571"/>
    </location>
</feature>
<evidence type="ECO:0000256" key="11">
    <source>
        <dbReference type="SAM" id="SignalP"/>
    </source>
</evidence>
<evidence type="ECO:0000256" key="10">
    <source>
        <dbReference type="SAM" id="MobiDB-lite"/>
    </source>
</evidence>
<protein>
    <recommendedName>
        <fullName evidence="3">glucan 1,4-alpha-glucosidase</fullName>
        <ecNumber evidence="3">3.2.1.3</ecNumber>
    </recommendedName>
</protein>
<evidence type="ECO:0000256" key="4">
    <source>
        <dbReference type="ARBA" id="ARBA00022801"/>
    </source>
</evidence>
<evidence type="ECO:0000256" key="3">
    <source>
        <dbReference type="ARBA" id="ARBA00012593"/>
    </source>
</evidence>
<dbReference type="STRING" id="101127.A0A1X2GRX5"/>
<dbReference type="InterPro" id="IPR044913">
    <property type="entry name" value="P_trefoil_dom_sf"/>
</dbReference>
<feature type="signal peptide" evidence="11">
    <location>
        <begin position="1"/>
        <end position="19"/>
    </location>
</feature>
<feature type="disulfide bond" evidence="9">
    <location>
        <begin position="634"/>
        <end position="649"/>
    </location>
</feature>
<dbReference type="InterPro" id="IPR000165">
    <property type="entry name" value="Glucoamylase"/>
</dbReference>
<feature type="disulfide bond" evidence="9">
    <location>
        <begin position="624"/>
        <end position="650"/>
    </location>
</feature>
<dbReference type="SUPFAM" id="SSF57492">
    <property type="entry name" value="Trefoil"/>
    <property type="match status" value="3"/>
</dbReference>
<keyword evidence="7 13" id="KW-0326">Glycosidase</keyword>